<feature type="domain" description="2Fe-2S ferredoxin-type" evidence="1">
    <location>
        <begin position="1"/>
        <end position="98"/>
    </location>
</feature>
<dbReference type="Proteomes" id="UP001232973">
    <property type="component" value="Unassembled WGS sequence"/>
</dbReference>
<dbReference type="PROSITE" id="PS51085">
    <property type="entry name" value="2FE2S_FER_2"/>
    <property type="match status" value="1"/>
</dbReference>
<dbReference type="Gene3D" id="3.10.20.30">
    <property type="match status" value="1"/>
</dbReference>
<dbReference type="EMBL" id="JAUSTP010000012">
    <property type="protein sequence ID" value="MDQ0189958.1"/>
    <property type="molecule type" value="Genomic_DNA"/>
</dbReference>
<comment type="caution">
    <text evidence="2">The sequence shown here is derived from an EMBL/GenBank/DDBJ whole genome shotgun (WGS) entry which is preliminary data.</text>
</comment>
<dbReference type="InterPro" id="IPR012675">
    <property type="entry name" value="Beta-grasp_dom_sf"/>
</dbReference>
<dbReference type="SUPFAM" id="SSF54292">
    <property type="entry name" value="2Fe-2S ferredoxin-like"/>
    <property type="match status" value="1"/>
</dbReference>
<reference evidence="2 3" key="1">
    <citation type="submission" date="2023-07" db="EMBL/GenBank/DDBJ databases">
        <title>Genomic Encyclopedia of Type Strains, Phase IV (KMG-IV): sequencing the most valuable type-strain genomes for metagenomic binning, comparative biology and taxonomic classification.</title>
        <authorList>
            <person name="Goeker M."/>
        </authorList>
    </citation>
    <scope>NUCLEOTIDE SEQUENCE [LARGE SCALE GENOMIC DNA]</scope>
    <source>
        <strain evidence="2 3">DSM 4006</strain>
    </source>
</reference>
<dbReference type="CDD" id="cd00207">
    <property type="entry name" value="fer2"/>
    <property type="match status" value="1"/>
</dbReference>
<gene>
    <name evidence="2" type="ORF">J2S03_001821</name>
</gene>
<organism evidence="2 3">
    <name type="scientific">Alicyclobacillus cycloheptanicus</name>
    <dbReference type="NCBI Taxonomy" id="1457"/>
    <lineage>
        <taxon>Bacteria</taxon>
        <taxon>Bacillati</taxon>
        <taxon>Bacillota</taxon>
        <taxon>Bacilli</taxon>
        <taxon>Bacillales</taxon>
        <taxon>Alicyclobacillaceae</taxon>
        <taxon>Alicyclobacillus</taxon>
    </lineage>
</organism>
<dbReference type="InterPro" id="IPR001041">
    <property type="entry name" value="2Fe-2S_ferredoxin-type"/>
</dbReference>
<dbReference type="Pfam" id="PF00111">
    <property type="entry name" value="Fer2"/>
    <property type="match status" value="1"/>
</dbReference>
<evidence type="ECO:0000259" key="1">
    <source>
        <dbReference type="PROSITE" id="PS51085"/>
    </source>
</evidence>
<accession>A0ABT9XI41</accession>
<sequence>MVKIILHGVDGLSEHEVPEGSNLVVLAGVKKLPGLRYSCGMGRCTRCASRVIGGAEHLPPPNWKEERMLGEDKLAEGYRLLCQLTISHDLEIVQDRLPLKPAWKRLEQKV</sequence>
<name>A0ABT9XI41_9BACL</name>
<evidence type="ECO:0000313" key="2">
    <source>
        <dbReference type="EMBL" id="MDQ0189958.1"/>
    </source>
</evidence>
<evidence type="ECO:0000313" key="3">
    <source>
        <dbReference type="Proteomes" id="UP001232973"/>
    </source>
</evidence>
<keyword evidence="3" id="KW-1185">Reference proteome</keyword>
<protein>
    <submittedName>
        <fullName evidence="2">Ferredoxin</fullName>
    </submittedName>
</protein>
<proteinExistence type="predicted"/>
<dbReference type="RefSeq" id="WP_274456931.1">
    <property type="nucleotide sequence ID" value="NZ_CP067097.1"/>
</dbReference>
<dbReference type="InterPro" id="IPR036010">
    <property type="entry name" value="2Fe-2S_ferredoxin-like_sf"/>
</dbReference>